<name>A0ABT6PWP1_9PSEU</name>
<organism evidence="2 3">
    <name type="scientific">Saccharopolyspora ipomoeae</name>
    <dbReference type="NCBI Taxonomy" id="3042027"/>
    <lineage>
        <taxon>Bacteria</taxon>
        <taxon>Bacillati</taxon>
        <taxon>Actinomycetota</taxon>
        <taxon>Actinomycetes</taxon>
        <taxon>Pseudonocardiales</taxon>
        <taxon>Pseudonocardiaceae</taxon>
        <taxon>Saccharopolyspora</taxon>
    </lineage>
</organism>
<feature type="compositionally biased region" description="Low complexity" evidence="1">
    <location>
        <begin position="276"/>
        <end position="286"/>
    </location>
</feature>
<sequence>MAETTTGDRPMPAVLALAELGELFSSGDGASHLIEARPGWSAKLYDEPGDRAEADRLDELVALPAALPAEDVATLRRHTCWPVARITTPENPARGCVIPEIPEPLAPLRGVRATRAQRLGACRELVAVAEVLERHHLVHPDWSEDTARWGRDASVLVLDVDRCARGAVPNARRDGWDDPLAPAATDADNATDRFRVALLVARVLTGSTERAAVAHDLADSDGFGNRGLREILLDALLSTDREQRPSMVELSSVLAGEVYAGRGSFTARGPLPARAAAAASTPSPGAEPISVEYLD</sequence>
<evidence type="ECO:0000313" key="2">
    <source>
        <dbReference type="EMBL" id="MDI2032302.1"/>
    </source>
</evidence>
<dbReference type="RefSeq" id="WP_281458558.1">
    <property type="nucleotide sequence ID" value="NZ_JASAOF010000027.1"/>
</dbReference>
<feature type="region of interest" description="Disordered" evidence="1">
    <location>
        <begin position="276"/>
        <end position="295"/>
    </location>
</feature>
<proteinExistence type="predicted"/>
<evidence type="ECO:0000256" key="1">
    <source>
        <dbReference type="SAM" id="MobiDB-lite"/>
    </source>
</evidence>
<evidence type="ECO:0008006" key="4">
    <source>
        <dbReference type="Google" id="ProtNLM"/>
    </source>
</evidence>
<dbReference type="EMBL" id="JASAOF010000027">
    <property type="protein sequence ID" value="MDI2032302.1"/>
    <property type="molecule type" value="Genomic_DNA"/>
</dbReference>
<protein>
    <recommendedName>
        <fullName evidence="4">Aminoglycoside phosphotransferase domain-containing protein</fullName>
    </recommendedName>
</protein>
<reference evidence="2 3" key="1">
    <citation type="submission" date="2023-04" db="EMBL/GenBank/DDBJ databases">
        <title>Draft genome sequence of Saccharopolyspora sp. TS4A08 isolated from sweet potato rhizospheric soil.</title>
        <authorList>
            <person name="Suksaard P."/>
            <person name="Duangmal K."/>
        </authorList>
    </citation>
    <scope>NUCLEOTIDE SEQUENCE [LARGE SCALE GENOMIC DNA]</scope>
    <source>
        <strain evidence="2 3">TS4A08</strain>
    </source>
</reference>
<evidence type="ECO:0000313" key="3">
    <source>
        <dbReference type="Proteomes" id="UP001237595"/>
    </source>
</evidence>
<gene>
    <name evidence="2" type="ORF">QFW96_27030</name>
</gene>
<dbReference type="Proteomes" id="UP001237595">
    <property type="component" value="Unassembled WGS sequence"/>
</dbReference>
<comment type="caution">
    <text evidence="2">The sequence shown here is derived from an EMBL/GenBank/DDBJ whole genome shotgun (WGS) entry which is preliminary data.</text>
</comment>
<accession>A0ABT6PWP1</accession>
<keyword evidence="3" id="KW-1185">Reference proteome</keyword>